<evidence type="ECO:0000256" key="1">
    <source>
        <dbReference type="ARBA" id="ARBA00022801"/>
    </source>
</evidence>
<dbReference type="AlphaFoldDB" id="A0A7C9BF82"/>
<dbReference type="Proteomes" id="UP000479293">
    <property type="component" value="Unassembled WGS sequence"/>
</dbReference>
<evidence type="ECO:0000313" key="2">
    <source>
        <dbReference type="EMBL" id="MPR32534.1"/>
    </source>
</evidence>
<dbReference type="EMBL" id="WHLY01000002">
    <property type="protein sequence ID" value="MPR32534.1"/>
    <property type="molecule type" value="Genomic_DNA"/>
</dbReference>
<keyword evidence="3" id="KW-1185">Reference proteome</keyword>
<dbReference type="SUPFAM" id="SSF56300">
    <property type="entry name" value="Metallo-dependent phosphatases"/>
    <property type="match status" value="1"/>
</dbReference>
<dbReference type="GO" id="GO:0016020">
    <property type="term" value="C:membrane"/>
    <property type="evidence" value="ECO:0007669"/>
    <property type="project" value="GOC"/>
</dbReference>
<sequence length="280" mass="32467">MTTTFPTERIDLKPGKRAYFSSDFHLGAPSPEASQVRERTIVRWLESIRPDAQIIFLVGDIFDFWFEYKHAVPKGFIRLLGKLAELADEGIELVFFTGNHDMWMADYFATELGAAIHRAPVRYLFRTAQGTQRTLLVGHGDGLGPGDHVYKGLKKVFENSLARWTFRQLHPDVGLRIATTWSKRSRISNSKKGEETFKGEAQEWLFLYCREVEAVSPHDFYVFGHRHLPLDLRVSETSRYINLGEWVNQQTYAEFDGEKMELLVYEEDRAQKLRRTKTQS</sequence>
<gene>
    <name evidence="2" type="ORF">GBK04_04020</name>
</gene>
<reference evidence="2 3" key="1">
    <citation type="submission" date="2019-10" db="EMBL/GenBank/DDBJ databases">
        <title>Draft Genome Sequence of Cytophagaceae sp. SJW1-29.</title>
        <authorList>
            <person name="Choi A."/>
        </authorList>
    </citation>
    <scope>NUCLEOTIDE SEQUENCE [LARGE SCALE GENOMIC DNA]</scope>
    <source>
        <strain evidence="2 3">SJW1-29</strain>
    </source>
</reference>
<dbReference type="PANTHER" id="PTHR34990:SF1">
    <property type="entry name" value="UDP-2,3-DIACYLGLUCOSAMINE HYDROLASE"/>
    <property type="match status" value="1"/>
</dbReference>
<dbReference type="PANTHER" id="PTHR34990">
    <property type="entry name" value="UDP-2,3-DIACYLGLUCOSAMINE HYDROLASE-RELATED"/>
    <property type="match status" value="1"/>
</dbReference>
<dbReference type="RefSeq" id="WP_152757053.1">
    <property type="nucleotide sequence ID" value="NZ_WHLY01000002.1"/>
</dbReference>
<dbReference type="InterPro" id="IPR029052">
    <property type="entry name" value="Metallo-depent_PP-like"/>
</dbReference>
<protein>
    <submittedName>
        <fullName evidence="2">UDP-2,3-diacylglucosamine diphosphatase</fullName>
    </submittedName>
</protein>
<dbReference type="GO" id="GO:0009245">
    <property type="term" value="P:lipid A biosynthetic process"/>
    <property type="evidence" value="ECO:0007669"/>
    <property type="project" value="TreeGrafter"/>
</dbReference>
<dbReference type="CDD" id="cd07398">
    <property type="entry name" value="MPP_YbbF-LpxH"/>
    <property type="match status" value="1"/>
</dbReference>
<dbReference type="InterPro" id="IPR043461">
    <property type="entry name" value="LpxH-like"/>
</dbReference>
<dbReference type="GO" id="GO:0008758">
    <property type="term" value="F:UDP-2,3-diacylglucosamine hydrolase activity"/>
    <property type="evidence" value="ECO:0007669"/>
    <property type="project" value="TreeGrafter"/>
</dbReference>
<name>A0A7C9BF82_9BACT</name>
<comment type="caution">
    <text evidence="2">The sequence shown here is derived from an EMBL/GenBank/DDBJ whole genome shotgun (WGS) entry which is preliminary data.</text>
</comment>
<dbReference type="Gene3D" id="3.60.21.10">
    <property type="match status" value="1"/>
</dbReference>
<organism evidence="2 3">
    <name type="scientific">Salmonirosea aquatica</name>
    <dbReference type="NCBI Taxonomy" id="2654236"/>
    <lineage>
        <taxon>Bacteria</taxon>
        <taxon>Pseudomonadati</taxon>
        <taxon>Bacteroidota</taxon>
        <taxon>Cytophagia</taxon>
        <taxon>Cytophagales</taxon>
        <taxon>Spirosomataceae</taxon>
        <taxon>Salmonirosea</taxon>
    </lineage>
</organism>
<proteinExistence type="predicted"/>
<accession>A0A7C9BF82</accession>
<evidence type="ECO:0000313" key="3">
    <source>
        <dbReference type="Proteomes" id="UP000479293"/>
    </source>
</evidence>
<keyword evidence="1" id="KW-0378">Hydrolase</keyword>